<gene>
    <name evidence="1" type="ORF">METZ01_LOCUS285986</name>
</gene>
<dbReference type="EMBL" id="UINC01085508">
    <property type="protein sequence ID" value="SVC33132.1"/>
    <property type="molecule type" value="Genomic_DNA"/>
</dbReference>
<organism evidence="1">
    <name type="scientific">marine metagenome</name>
    <dbReference type="NCBI Taxonomy" id="408172"/>
    <lineage>
        <taxon>unclassified sequences</taxon>
        <taxon>metagenomes</taxon>
        <taxon>ecological metagenomes</taxon>
    </lineage>
</organism>
<accession>A0A382LDB1</accession>
<protein>
    <submittedName>
        <fullName evidence="1">Uncharacterized protein</fullName>
    </submittedName>
</protein>
<proteinExistence type="predicted"/>
<reference evidence="1" key="1">
    <citation type="submission" date="2018-05" db="EMBL/GenBank/DDBJ databases">
        <authorList>
            <person name="Lanie J.A."/>
            <person name="Ng W.-L."/>
            <person name="Kazmierczak K.M."/>
            <person name="Andrzejewski T.M."/>
            <person name="Davidsen T.M."/>
            <person name="Wayne K.J."/>
            <person name="Tettelin H."/>
            <person name="Glass J.I."/>
            <person name="Rusch D."/>
            <person name="Podicherti R."/>
            <person name="Tsui H.-C.T."/>
            <person name="Winkler M.E."/>
        </authorList>
    </citation>
    <scope>NUCLEOTIDE SEQUENCE</scope>
</reference>
<name>A0A382LDB1_9ZZZZ</name>
<feature type="non-terminal residue" evidence="1">
    <location>
        <position position="30"/>
    </location>
</feature>
<sequence length="30" mass="3490">MVQNGGAKALPFFNLSSYQDVERIEMEWND</sequence>
<evidence type="ECO:0000313" key="1">
    <source>
        <dbReference type="EMBL" id="SVC33132.1"/>
    </source>
</evidence>
<dbReference type="AlphaFoldDB" id="A0A382LDB1"/>